<gene>
    <name evidence="1" type="ORF">BDY19DRAFT_993959</name>
</gene>
<accession>A0ACB8U2T4</accession>
<organism evidence="1 2">
    <name type="scientific">Irpex rosettiformis</name>
    <dbReference type="NCBI Taxonomy" id="378272"/>
    <lineage>
        <taxon>Eukaryota</taxon>
        <taxon>Fungi</taxon>
        <taxon>Dikarya</taxon>
        <taxon>Basidiomycota</taxon>
        <taxon>Agaricomycotina</taxon>
        <taxon>Agaricomycetes</taxon>
        <taxon>Polyporales</taxon>
        <taxon>Irpicaceae</taxon>
        <taxon>Irpex</taxon>
    </lineage>
</organism>
<comment type="caution">
    <text evidence="1">The sequence shown here is derived from an EMBL/GenBank/DDBJ whole genome shotgun (WGS) entry which is preliminary data.</text>
</comment>
<name>A0ACB8U2T4_9APHY</name>
<evidence type="ECO:0000313" key="1">
    <source>
        <dbReference type="EMBL" id="KAI0088575.1"/>
    </source>
</evidence>
<protein>
    <submittedName>
        <fullName evidence="1">Cytochrome P450</fullName>
    </submittedName>
</protein>
<dbReference type="EMBL" id="MU274913">
    <property type="protein sequence ID" value="KAI0088575.1"/>
    <property type="molecule type" value="Genomic_DNA"/>
</dbReference>
<evidence type="ECO:0000313" key="2">
    <source>
        <dbReference type="Proteomes" id="UP001055072"/>
    </source>
</evidence>
<proteinExistence type="predicted"/>
<reference evidence="1" key="1">
    <citation type="journal article" date="2021" name="Environ. Microbiol.">
        <title>Gene family expansions and transcriptome signatures uncover fungal adaptations to wood decay.</title>
        <authorList>
            <person name="Hage H."/>
            <person name="Miyauchi S."/>
            <person name="Viragh M."/>
            <person name="Drula E."/>
            <person name="Min B."/>
            <person name="Chaduli D."/>
            <person name="Navarro D."/>
            <person name="Favel A."/>
            <person name="Norest M."/>
            <person name="Lesage-Meessen L."/>
            <person name="Balint B."/>
            <person name="Merenyi Z."/>
            <person name="de Eugenio L."/>
            <person name="Morin E."/>
            <person name="Martinez A.T."/>
            <person name="Baldrian P."/>
            <person name="Stursova M."/>
            <person name="Martinez M.J."/>
            <person name="Novotny C."/>
            <person name="Magnuson J.K."/>
            <person name="Spatafora J.W."/>
            <person name="Maurice S."/>
            <person name="Pangilinan J."/>
            <person name="Andreopoulos W."/>
            <person name="LaButti K."/>
            <person name="Hundley H."/>
            <person name="Na H."/>
            <person name="Kuo A."/>
            <person name="Barry K."/>
            <person name="Lipzen A."/>
            <person name="Henrissat B."/>
            <person name="Riley R."/>
            <person name="Ahrendt S."/>
            <person name="Nagy L.G."/>
            <person name="Grigoriev I.V."/>
            <person name="Martin F."/>
            <person name="Rosso M.N."/>
        </authorList>
    </citation>
    <scope>NUCLEOTIDE SEQUENCE</scope>
    <source>
        <strain evidence="1">CBS 384.51</strain>
    </source>
</reference>
<keyword evidence="2" id="KW-1185">Reference proteome</keyword>
<sequence length="497" mass="55426">MLQSIISRTHTAVVMWDISGNIKNLASAVLEILLSHSGVVLLIGAVTVTVYKSVRKQHAPPGPPRLPFLGNILQVPRQFQSIPFLDWSTKYGPIFSLNLLGQNIIVLNNFKTANDLLERRSNIYNSRPHLIMLQDILCGGSFPPLEGDADIWRRWRRASHETFGTKGVEKYQAVQSKAAALAALRIATHPSGWEHTIEVTVYGWPPLEEDSPAIELVFKLAERVSNAAVPGAFLVDIFPLMKFLPAWMARWKREGEEFHNQMSAVLEKYLSDANEQMVSGDAQTCYVSEFIQTEDRHGFSRKTSAWISAVMLAAGAETTSSTMTNFLLAMLNYPGVMRKAQAELDEVVGRGRVPTFADMDNLPYIRAIVRETLRWRPVSPIGLPHVATEDNWYEGYFIPKGTAVDPSIYPDFDVYRPERFLDESGKVEISPSDVRQSGHATFGFGRRICVGMHFADQALFIAIATILWAFDINPPVDENGDVVIPPTDQLVDAGTVV</sequence>
<dbReference type="Proteomes" id="UP001055072">
    <property type="component" value="Unassembled WGS sequence"/>
</dbReference>